<dbReference type="Pfam" id="PF07687">
    <property type="entry name" value="M20_dimer"/>
    <property type="match status" value="1"/>
</dbReference>
<evidence type="ECO:0000256" key="1">
    <source>
        <dbReference type="ARBA" id="ARBA00001941"/>
    </source>
</evidence>
<evidence type="ECO:0000256" key="2">
    <source>
        <dbReference type="ARBA" id="ARBA00001947"/>
    </source>
</evidence>
<dbReference type="NCBIfam" id="TIGR01910">
    <property type="entry name" value="DapE-ArgE"/>
    <property type="match status" value="1"/>
</dbReference>
<organism evidence="9 10">
    <name type="scientific">Clostridium argentinense CDC 2741</name>
    <dbReference type="NCBI Taxonomy" id="1418104"/>
    <lineage>
        <taxon>Bacteria</taxon>
        <taxon>Bacillati</taxon>
        <taxon>Bacillota</taxon>
        <taxon>Clostridia</taxon>
        <taxon>Eubacteriales</taxon>
        <taxon>Clostridiaceae</taxon>
        <taxon>Clostridium</taxon>
    </lineage>
</organism>
<comment type="cofactor">
    <cofactor evidence="2">
        <name>Zn(2+)</name>
        <dbReference type="ChEBI" id="CHEBI:29105"/>
    </cofactor>
</comment>
<dbReference type="InterPro" id="IPR002933">
    <property type="entry name" value="Peptidase_M20"/>
</dbReference>
<gene>
    <name evidence="9" type="ORF">U732_957</name>
</gene>
<evidence type="ECO:0000256" key="5">
    <source>
        <dbReference type="ARBA" id="ARBA00022801"/>
    </source>
</evidence>
<evidence type="ECO:0000313" key="10">
    <source>
        <dbReference type="Proteomes" id="UP000031366"/>
    </source>
</evidence>
<reference evidence="9 10" key="1">
    <citation type="journal article" date="2015" name="Infect. Genet. Evol.">
        <title>Genomic sequences of six botulinum neurotoxin-producing strains representing three clostridial species illustrate the mobility and diversity of botulinum neurotoxin genes.</title>
        <authorList>
            <person name="Smith T.J."/>
            <person name="Hill K.K."/>
            <person name="Xie G."/>
            <person name="Foley B.T."/>
            <person name="Williamson C.H."/>
            <person name="Foster J.T."/>
            <person name="Johnson S.L."/>
            <person name="Chertkov O."/>
            <person name="Teshima H."/>
            <person name="Gibbons H.S."/>
            <person name="Johnsky L.A."/>
            <person name="Karavis M.A."/>
            <person name="Smith L.A."/>
        </authorList>
    </citation>
    <scope>NUCLEOTIDE SEQUENCE [LARGE SCALE GENOMIC DNA]</scope>
    <source>
        <strain evidence="9 10">CDC 2741</strain>
    </source>
</reference>
<comment type="similarity">
    <text evidence="3">Belongs to the peptidase M20A family.</text>
</comment>
<dbReference type="EMBL" id="AYSO01000020">
    <property type="protein sequence ID" value="KIE44487.1"/>
    <property type="molecule type" value="Genomic_DNA"/>
</dbReference>
<dbReference type="Proteomes" id="UP000031366">
    <property type="component" value="Unassembled WGS sequence"/>
</dbReference>
<evidence type="ECO:0000256" key="3">
    <source>
        <dbReference type="ARBA" id="ARBA00006247"/>
    </source>
</evidence>
<evidence type="ECO:0000259" key="8">
    <source>
        <dbReference type="Pfam" id="PF07687"/>
    </source>
</evidence>
<dbReference type="PANTHER" id="PTHR43808">
    <property type="entry name" value="ACETYLORNITHINE DEACETYLASE"/>
    <property type="match status" value="1"/>
</dbReference>
<name>A0A0C1QU45_9CLOT</name>
<keyword evidence="10" id="KW-1185">Reference proteome</keyword>
<evidence type="ECO:0000313" key="9">
    <source>
        <dbReference type="EMBL" id="KIE44487.1"/>
    </source>
</evidence>
<dbReference type="RefSeq" id="WP_039637144.1">
    <property type="nucleotide sequence ID" value="NZ_AYSO01000020.1"/>
</dbReference>
<dbReference type="SUPFAM" id="SSF53187">
    <property type="entry name" value="Zn-dependent exopeptidases"/>
    <property type="match status" value="1"/>
</dbReference>
<dbReference type="CDD" id="cd08659">
    <property type="entry name" value="M20_ArgE_DapE-like"/>
    <property type="match status" value="1"/>
</dbReference>
<evidence type="ECO:0000256" key="6">
    <source>
        <dbReference type="ARBA" id="ARBA00022833"/>
    </source>
</evidence>
<dbReference type="Gene3D" id="3.30.70.360">
    <property type="match status" value="1"/>
</dbReference>
<dbReference type="STRING" id="29341.RSJ17_07565"/>
<dbReference type="OrthoDB" id="9792335at2"/>
<dbReference type="GO" id="GO:0046872">
    <property type="term" value="F:metal ion binding"/>
    <property type="evidence" value="ECO:0007669"/>
    <property type="project" value="UniProtKB-KW"/>
</dbReference>
<dbReference type="SUPFAM" id="SSF55031">
    <property type="entry name" value="Bacterial exopeptidase dimerisation domain"/>
    <property type="match status" value="1"/>
</dbReference>
<dbReference type="InterPro" id="IPR010182">
    <property type="entry name" value="ArgE/DapE"/>
</dbReference>
<comment type="cofactor">
    <cofactor evidence="1">
        <name>Co(2+)</name>
        <dbReference type="ChEBI" id="CHEBI:48828"/>
    </cofactor>
</comment>
<proteinExistence type="inferred from homology"/>
<dbReference type="Gene3D" id="3.40.630.10">
    <property type="entry name" value="Zn peptidases"/>
    <property type="match status" value="1"/>
</dbReference>
<dbReference type="AlphaFoldDB" id="A0A0C1QU45"/>
<dbReference type="InterPro" id="IPR050072">
    <property type="entry name" value="Peptidase_M20A"/>
</dbReference>
<evidence type="ECO:0000256" key="4">
    <source>
        <dbReference type="ARBA" id="ARBA00022723"/>
    </source>
</evidence>
<keyword evidence="7" id="KW-0170">Cobalt</keyword>
<dbReference type="InterPro" id="IPR011650">
    <property type="entry name" value="Peptidase_M20_dimer"/>
</dbReference>
<comment type="caution">
    <text evidence="9">The sequence shown here is derived from an EMBL/GenBank/DDBJ whole genome shotgun (WGS) entry which is preliminary data.</text>
</comment>
<accession>A0A0C1QU45</accession>
<keyword evidence="6" id="KW-0862">Zinc</keyword>
<sequence>MNNKLKETLINNKEQYIKHLMDLISIDTQVIGHGIDGGKEKEGQVYIKKLLEELDGQVVVEQMEEETIIQALKSYNEGNLNHNYEDRFNLIGDFKGKGDKTLLFNGHVDTMPPGDISKWKVNPWKPEIIDGRLYGLGAADMKSGLMASIMAVKLLKDAGIELPVNVKILSVVDEEGGGNGTIHAVTKGVKADGAVICEPSDNKIINAHMGFIFFEVEVSGIALHSGKKWEGVNAIEKAIKLINALNELEHQWLMRYKHKVLPAPTINVGVINGGTAGSTVPDNCKFKMCIHYLPEVMSYEMVKNDVINTLNLCANGDSYLKDNPPIYNIYQAGGAFEMDENHSFVSKVKEAYSEATDTSSIVDGSCAGNDARLLKNIANIPTVILGPGALEQCHTINEYVKVEEYLNHILIYANLILNFDR</sequence>
<dbReference type="Pfam" id="PF01546">
    <property type="entry name" value="Peptidase_M20"/>
    <property type="match status" value="1"/>
</dbReference>
<feature type="domain" description="Peptidase M20 dimerisation" evidence="8">
    <location>
        <begin position="206"/>
        <end position="296"/>
    </location>
</feature>
<keyword evidence="5" id="KW-0378">Hydrolase</keyword>
<dbReference type="InterPro" id="IPR036264">
    <property type="entry name" value="Bact_exopeptidase_dim_dom"/>
</dbReference>
<evidence type="ECO:0000256" key="7">
    <source>
        <dbReference type="ARBA" id="ARBA00023285"/>
    </source>
</evidence>
<protein>
    <submittedName>
        <fullName evidence="9">Peptidase, ArgE/DapE family protein</fullName>
    </submittedName>
</protein>
<dbReference type="GO" id="GO:0016787">
    <property type="term" value="F:hydrolase activity"/>
    <property type="evidence" value="ECO:0007669"/>
    <property type="project" value="UniProtKB-KW"/>
</dbReference>
<dbReference type="PANTHER" id="PTHR43808:SF25">
    <property type="entry name" value="PEPTIDASE M20 DIMERISATION DOMAIN-CONTAINING PROTEIN"/>
    <property type="match status" value="1"/>
</dbReference>
<keyword evidence="4" id="KW-0479">Metal-binding</keyword>